<reference evidence="5" key="2">
    <citation type="submission" date="2018-03" db="EMBL/GenBank/DDBJ databases">
        <title>The Triticum urartu genome reveals the dynamic nature of wheat genome evolution.</title>
        <authorList>
            <person name="Ling H."/>
            <person name="Ma B."/>
            <person name="Shi X."/>
            <person name="Liu H."/>
            <person name="Dong L."/>
            <person name="Sun H."/>
            <person name="Cao Y."/>
            <person name="Gao Q."/>
            <person name="Zheng S."/>
            <person name="Li Y."/>
            <person name="Yu Y."/>
            <person name="Du H."/>
            <person name="Qi M."/>
            <person name="Li Y."/>
            <person name="Yu H."/>
            <person name="Cui Y."/>
            <person name="Wang N."/>
            <person name="Chen C."/>
            <person name="Wu H."/>
            <person name="Zhao Y."/>
            <person name="Zhang J."/>
            <person name="Li Y."/>
            <person name="Zhou W."/>
            <person name="Zhang B."/>
            <person name="Hu W."/>
            <person name="Eijk M."/>
            <person name="Tang J."/>
            <person name="Witsenboer H."/>
            <person name="Zhao S."/>
            <person name="Li Z."/>
            <person name="Zhang A."/>
            <person name="Wang D."/>
            <person name="Liang C."/>
        </authorList>
    </citation>
    <scope>NUCLEOTIDE SEQUENCE [LARGE SCALE GENOMIC DNA]</scope>
    <source>
        <strain evidence="5">cv. G1812</strain>
    </source>
</reference>
<keyword evidence="4" id="KW-0472">Membrane</keyword>
<organism evidence="5 6">
    <name type="scientific">Triticum urartu</name>
    <name type="common">Red wild einkorn</name>
    <name type="synonym">Crithodium urartu</name>
    <dbReference type="NCBI Taxonomy" id="4572"/>
    <lineage>
        <taxon>Eukaryota</taxon>
        <taxon>Viridiplantae</taxon>
        <taxon>Streptophyta</taxon>
        <taxon>Embryophyta</taxon>
        <taxon>Tracheophyta</taxon>
        <taxon>Spermatophyta</taxon>
        <taxon>Magnoliopsida</taxon>
        <taxon>Liliopsida</taxon>
        <taxon>Poales</taxon>
        <taxon>Poaceae</taxon>
        <taxon>BOP clade</taxon>
        <taxon>Pooideae</taxon>
        <taxon>Triticodae</taxon>
        <taxon>Triticeae</taxon>
        <taxon>Triticinae</taxon>
        <taxon>Triticum</taxon>
    </lineage>
</organism>
<accession>A0A8R7Q3X7</accession>
<proteinExistence type="inferred from homology"/>
<evidence type="ECO:0000256" key="2">
    <source>
        <dbReference type="ARBA" id="ARBA00022980"/>
    </source>
</evidence>
<dbReference type="GO" id="GO:0003723">
    <property type="term" value="F:RNA binding"/>
    <property type="evidence" value="ECO:0007669"/>
    <property type="project" value="TreeGrafter"/>
</dbReference>
<keyword evidence="4" id="KW-0812">Transmembrane</keyword>
<keyword evidence="6" id="KW-1185">Reference proteome</keyword>
<name>A0A8R7Q3X7_TRIUA</name>
<evidence type="ECO:0000313" key="6">
    <source>
        <dbReference type="Proteomes" id="UP000015106"/>
    </source>
</evidence>
<dbReference type="PANTHER" id="PTHR11722">
    <property type="entry name" value="60S RIBOSOMAL PROTEIN L13"/>
    <property type="match status" value="1"/>
</dbReference>
<dbReference type="EnsemblPlants" id="TuG1812G0400001456.01.T02">
    <property type="protein sequence ID" value="TuG1812G0400001456.01.T02"/>
    <property type="gene ID" value="TuG1812G0400001456.01"/>
</dbReference>
<protein>
    <submittedName>
        <fullName evidence="5">Uncharacterized protein</fullName>
    </submittedName>
</protein>
<gene>
    <name evidence="5" type="primary">LOC125551239</name>
</gene>
<dbReference type="PANTHER" id="PTHR11722:SF0">
    <property type="entry name" value="LARGE RIBOSOMAL SUBUNIT PROTEIN EL13"/>
    <property type="match status" value="1"/>
</dbReference>
<dbReference type="GO" id="GO:0006412">
    <property type="term" value="P:translation"/>
    <property type="evidence" value="ECO:0007669"/>
    <property type="project" value="InterPro"/>
</dbReference>
<evidence type="ECO:0000256" key="3">
    <source>
        <dbReference type="ARBA" id="ARBA00023274"/>
    </source>
</evidence>
<comment type="similarity">
    <text evidence="1">Belongs to the eukaryotic ribosomal protein eL13 family.</text>
</comment>
<keyword evidence="3" id="KW-0687">Ribonucleoprotein</keyword>
<dbReference type="InterPro" id="IPR001380">
    <property type="entry name" value="Ribosomal_eL13"/>
</dbReference>
<keyword evidence="2" id="KW-0689">Ribosomal protein</keyword>
<dbReference type="Pfam" id="PF01294">
    <property type="entry name" value="Ribosomal_L13e"/>
    <property type="match status" value="1"/>
</dbReference>
<feature type="transmembrane region" description="Helical" evidence="4">
    <location>
        <begin position="82"/>
        <end position="100"/>
    </location>
</feature>
<reference evidence="6" key="1">
    <citation type="journal article" date="2013" name="Nature">
        <title>Draft genome of the wheat A-genome progenitor Triticum urartu.</title>
        <authorList>
            <person name="Ling H.Q."/>
            <person name="Zhao S."/>
            <person name="Liu D."/>
            <person name="Wang J."/>
            <person name="Sun H."/>
            <person name="Zhang C."/>
            <person name="Fan H."/>
            <person name="Li D."/>
            <person name="Dong L."/>
            <person name="Tao Y."/>
            <person name="Gao C."/>
            <person name="Wu H."/>
            <person name="Li Y."/>
            <person name="Cui Y."/>
            <person name="Guo X."/>
            <person name="Zheng S."/>
            <person name="Wang B."/>
            <person name="Yu K."/>
            <person name="Liang Q."/>
            <person name="Yang W."/>
            <person name="Lou X."/>
            <person name="Chen J."/>
            <person name="Feng M."/>
            <person name="Jian J."/>
            <person name="Zhang X."/>
            <person name="Luo G."/>
            <person name="Jiang Y."/>
            <person name="Liu J."/>
            <person name="Wang Z."/>
            <person name="Sha Y."/>
            <person name="Zhang B."/>
            <person name="Wu H."/>
            <person name="Tang D."/>
            <person name="Shen Q."/>
            <person name="Xue P."/>
            <person name="Zou S."/>
            <person name="Wang X."/>
            <person name="Liu X."/>
            <person name="Wang F."/>
            <person name="Yang Y."/>
            <person name="An X."/>
            <person name="Dong Z."/>
            <person name="Zhang K."/>
            <person name="Zhang X."/>
            <person name="Luo M.C."/>
            <person name="Dvorak J."/>
            <person name="Tong Y."/>
            <person name="Wang J."/>
            <person name="Yang H."/>
            <person name="Li Z."/>
            <person name="Wang D."/>
            <person name="Zhang A."/>
            <person name="Wang J."/>
        </authorList>
    </citation>
    <scope>NUCLEOTIDE SEQUENCE</scope>
    <source>
        <strain evidence="6">cv. G1812</strain>
    </source>
</reference>
<evidence type="ECO:0000256" key="4">
    <source>
        <dbReference type="SAM" id="Phobius"/>
    </source>
</evidence>
<dbReference type="AlphaFoldDB" id="A0A8R7Q3X7"/>
<dbReference type="GO" id="GO:0022625">
    <property type="term" value="C:cytosolic large ribosomal subunit"/>
    <property type="evidence" value="ECO:0007669"/>
    <property type="project" value="TreeGrafter"/>
</dbReference>
<keyword evidence="4" id="KW-1133">Transmembrane helix</keyword>
<evidence type="ECO:0000313" key="5">
    <source>
        <dbReference type="EnsemblPlants" id="TuG1812G0400001456.01.T02"/>
    </source>
</evidence>
<dbReference type="Proteomes" id="UP000015106">
    <property type="component" value="Chromosome 4"/>
</dbReference>
<sequence>MILVSGPRVAVSGVRRADSRVGLPPRPPCYSQATQHTSNYRCSSSSRLSSCPGRKEAPETSHQWWCRWSSQRKLRHQHQRTLNLLALGFGIYVLGFPSVAKCIEMDLPEIILLVALSQDGRWMPARIRRLQPRHPQGGAATTPDPSAGAADPAWTYMLPLPRRLHDSHAHQKKAVKIFPCPTSGPLRPIVQCQTHKYNIKVRAGRGFTLEELKSSRLNTFEEA</sequence>
<reference evidence="5" key="3">
    <citation type="submission" date="2022-06" db="UniProtKB">
        <authorList>
            <consortium name="EnsemblPlants"/>
        </authorList>
    </citation>
    <scope>IDENTIFICATION</scope>
</reference>
<dbReference type="Gramene" id="TuG1812G0400001456.01.T02">
    <property type="protein sequence ID" value="TuG1812G0400001456.01.T02"/>
    <property type="gene ID" value="TuG1812G0400001456.01"/>
</dbReference>
<dbReference type="GeneID" id="125551239"/>
<dbReference type="GO" id="GO:0003735">
    <property type="term" value="F:structural constituent of ribosome"/>
    <property type="evidence" value="ECO:0007669"/>
    <property type="project" value="InterPro"/>
</dbReference>
<dbReference type="RefSeq" id="XP_048570351.1">
    <property type="nucleotide sequence ID" value="XM_048714394.1"/>
</dbReference>
<evidence type="ECO:0000256" key="1">
    <source>
        <dbReference type="ARBA" id="ARBA00005640"/>
    </source>
</evidence>